<keyword evidence="1" id="KW-0812">Transmembrane</keyword>
<keyword evidence="1" id="KW-1133">Transmembrane helix</keyword>
<organism evidence="2 3">
    <name type="scientific">Ajellomyces capsulatus (strain H88)</name>
    <name type="common">Darling's disease fungus</name>
    <name type="synonym">Histoplasma capsulatum</name>
    <dbReference type="NCBI Taxonomy" id="544711"/>
    <lineage>
        <taxon>Eukaryota</taxon>
        <taxon>Fungi</taxon>
        <taxon>Dikarya</taxon>
        <taxon>Ascomycota</taxon>
        <taxon>Pezizomycotina</taxon>
        <taxon>Eurotiomycetes</taxon>
        <taxon>Eurotiomycetidae</taxon>
        <taxon>Onygenales</taxon>
        <taxon>Ajellomycetaceae</taxon>
        <taxon>Histoplasma</taxon>
    </lineage>
</organism>
<reference evidence="2" key="1">
    <citation type="submission" date="2021-01" db="EMBL/GenBank/DDBJ databases">
        <title>Chromosome-level genome assembly of a human fungal pathogen reveals clustering of transcriptionally co-regulated genes.</title>
        <authorList>
            <person name="Voorhies M."/>
            <person name="Cohen S."/>
            <person name="Shea T.P."/>
            <person name="Petrus S."/>
            <person name="Munoz J.F."/>
            <person name="Poplawski S."/>
            <person name="Goldman W.E."/>
            <person name="Michael T."/>
            <person name="Cuomo C.A."/>
            <person name="Sil A."/>
            <person name="Beyhan S."/>
        </authorList>
    </citation>
    <scope>NUCLEOTIDE SEQUENCE</scope>
    <source>
        <strain evidence="2">H88</strain>
    </source>
</reference>
<protein>
    <submittedName>
        <fullName evidence="2">Uncharacterized protein</fullName>
    </submittedName>
</protein>
<name>A0A8A1LW03_AJEC8</name>
<feature type="transmembrane region" description="Helical" evidence="1">
    <location>
        <begin position="20"/>
        <end position="42"/>
    </location>
</feature>
<keyword evidence="1" id="KW-0472">Membrane</keyword>
<dbReference type="Proteomes" id="UP000663419">
    <property type="component" value="Chromosome 5"/>
</dbReference>
<evidence type="ECO:0000313" key="2">
    <source>
        <dbReference type="EMBL" id="QSS56584.1"/>
    </source>
</evidence>
<gene>
    <name evidence="2" type="ORF">I7I53_04842</name>
</gene>
<proteinExistence type="predicted"/>
<evidence type="ECO:0000313" key="3">
    <source>
        <dbReference type="Proteomes" id="UP000663419"/>
    </source>
</evidence>
<sequence length="79" mass="9012">MLQLQALSAWIMDQSSRTSFIIQNYIFVTSAGFVTHISLTLAQSLRGLELCETLLFFPLFCIPPSGSRLWYLPTDNFCF</sequence>
<dbReference type="VEuPathDB" id="FungiDB:I7I53_04842"/>
<evidence type="ECO:0000256" key="1">
    <source>
        <dbReference type="SAM" id="Phobius"/>
    </source>
</evidence>
<feature type="transmembrane region" description="Helical" evidence="1">
    <location>
        <begin position="54"/>
        <end position="71"/>
    </location>
</feature>
<accession>A0A8A1LW03</accession>
<dbReference type="AlphaFoldDB" id="A0A8A1LW03"/>
<dbReference type="EMBL" id="CP069106">
    <property type="protein sequence ID" value="QSS56584.1"/>
    <property type="molecule type" value="Genomic_DNA"/>
</dbReference>